<gene>
    <name evidence="1" type="ORF">ICHIAU1_14850</name>
</gene>
<sequence>MLPNTHASLTTVLDDSAIADLNHVASASLNSLEYLTAVALGLAQEGCNAAAKEGASLLAAQSPWDMTLYLSRSPANLMSDFSKRCLKLQEIAQNYYDYVNSDFPLMH</sequence>
<dbReference type="AlphaFoldDB" id="A0A679HSB0"/>
<accession>A0A679HSB0</accession>
<dbReference type="RefSeq" id="WP_162050082.1">
    <property type="nucleotide sequence ID" value="NZ_AP019011.1"/>
</dbReference>
<organism evidence="1 2">
    <name type="scientific">Fluviibacter phosphoraccumulans</name>
    <dbReference type="NCBI Taxonomy" id="1751046"/>
    <lineage>
        <taxon>Bacteria</taxon>
        <taxon>Pseudomonadati</taxon>
        <taxon>Pseudomonadota</taxon>
        <taxon>Betaproteobacteria</taxon>
        <taxon>Rhodocyclales</taxon>
        <taxon>Fluviibacteraceae</taxon>
        <taxon>Fluviibacter</taxon>
    </lineage>
</organism>
<proteinExistence type="predicted"/>
<reference evidence="2" key="1">
    <citation type="submission" date="2020-01" db="EMBL/GenBank/DDBJ databases">
        <title>Phosphoaccumulans saitamaens gen. nov., sp. nov., a polyphosphate accumulating bacterium isolated from surface river water.</title>
        <authorList>
            <person name="Watanabe K."/>
            <person name="Suda W."/>
        </authorList>
    </citation>
    <scope>NUCLEOTIDE SEQUENCE [LARGE SCALE GENOMIC DNA]</scope>
    <source>
        <strain evidence="2">ICHIAU1</strain>
    </source>
</reference>
<protein>
    <submittedName>
        <fullName evidence="1">Uncharacterized protein</fullName>
    </submittedName>
</protein>
<evidence type="ECO:0000313" key="1">
    <source>
        <dbReference type="EMBL" id="BBU69202.1"/>
    </source>
</evidence>
<dbReference type="EMBL" id="AP022345">
    <property type="protein sequence ID" value="BBU69202.1"/>
    <property type="molecule type" value="Genomic_DNA"/>
</dbReference>
<evidence type="ECO:0000313" key="2">
    <source>
        <dbReference type="Proteomes" id="UP000463961"/>
    </source>
</evidence>
<keyword evidence="2" id="KW-1185">Reference proteome</keyword>
<name>A0A679HSB0_9RHOO</name>
<dbReference type="Proteomes" id="UP000463961">
    <property type="component" value="Chromosome"/>
</dbReference>